<dbReference type="Pfam" id="PF01075">
    <property type="entry name" value="Glyco_transf_9"/>
    <property type="match status" value="1"/>
</dbReference>
<dbReference type="EMBL" id="JAEUAX010000014">
    <property type="protein sequence ID" value="MBW9111652.1"/>
    <property type="molecule type" value="Genomic_DNA"/>
</dbReference>
<dbReference type="PANTHER" id="PTHR30160">
    <property type="entry name" value="TETRAACYLDISACCHARIDE 4'-KINASE-RELATED"/>
    <property type="match status" value="1"/>
</dbReference>
<evidence type="ECO:0000313" key="3">
    <source>
        <dbReference type="EMBL" id="MBW9111652.1"/>
    </source>
</evidence>
<comment type="caution">
    <text evidence="3">The sequence shown here is derived from an EMBL/GenBank/DDBJ whole genome shotgun (WGS) entry which is preliminary data.</text>
</comment>
<name>A0ABS7I1W7_9MICO</name>
<dbReference type="CDD" id="cd03789">
    <property type="entry name" value="GT9_LPS_heptosyltransferase"/>
    <property type="match status" value="1"/>
</dbReference>
<dbReference type="Proteomes" id="UP000777440">
    <property type="component" value="Unassembled WGS sequence"/>
</dbReference>
<dbReference type="PANTHER" id="PTHR30160:SF1">
    <property type="entry name" value="LIPOPOLYSACCHARIDE 1,2-N-ACETYLGLUCOSAMINETRANSFERASE-RELATED"/>
    <property type="match status" value="1"/>
</dbReference>
<protein>
    <submittedName>
        <fullName evidence="3">Glycosyltransferase family 9 protein</fullName>
    </submittedName>
</protein>
<gene>
    <name evidence="3" type="ORF">JNB61_17930</name>
</gene>
<dbReference type="SUPFAM" id="SSF53756">
    <property type="entry name" value="UDP-Glycosyltransferase/glycogen phosphorylase"/>
    <property type="match status" value="1"/>
</dbReference>
<sequence>MQGYAPLRPRFADVSRIAVLRGGGLGDLLFAMPAVSALHAAYPGAEIVLLGTRGHAELLDGRPGGVDRVEPLPHAPGVHDGAGAHEDADRFLERLRREQFDLAVQLHGGGRHSNPFLLALGPRHSVGAATPDAVRLERTLPYVYYQHEVVRALEVVGLAGAGPVELQPSLAVRADERARSHHHVPAEAEPFAVVHPGASDVRRRWPVDRFAHVARGLLDDGLRLVIIGAASDQPIEAALAAAVGERDGRVLRLSGRLRLGETAAVLERAAVVVADDSGPRHLAQAVGAPTVGIFWFGNVVNAAPFDRERHRVHLSYVTACPVCGRDVTQVGWTAERCDHDVSFVADVDPVAVLADARSLTATSSLRTASPAVPAPRPPAAG</sequence>
<evidence type="ECO:0000313" key="4">
    <source>
        <dbReference type="Proteomes" id="UP000777440"/>
    </source>
</evidence>
<dbReference type="InterPro" id="IPR002201">
    <property type="entry name" value="Glyco_trans_9"/>
</dbReference>
<keyword evidence="2" id="KW-0808">Transferase</keyword>
<proteinExistence type="predicted"/>
<accession>A0ABS7I1W7</accession>
<evidence type="ECO:0000256" key="1">
    <source>
        <dbReference type="ARBA" id="ARBA00022676"/>
    </source>
</evidence>
<reference evidence="3 4" key="1">
    <citation type="journal article" date="2021" name="MBio">
        <title>Poor Competitiveness of Bradyrhizobium in Pigeon Pea Root Colonization in Indian Soils.</title>
        <authorList>
            <person name="Chalasani D."/>
            <person name="Basu A."/>
            <person name="Pullabhotla S.V.S.R.N."/>
            <person name="Jorrin B."/>
            <person name="Neal A.L."/>
            <person name="Poole P.S."/>
            <person name="Podile A.R."/>
            <person name="Tkacz A."/>
        </authorList>
    </citation>
    <scope>NUCLEOTIDE SEQUENCE [LARGE SCALE GENOMIC DNA]</scope>
    <source>
        <strain evidence="3 4">HU12</strain>
    </source>
</reference>
<keyword evidence="4" id="KW-1185">Reference proteome</keyword>
<evidence type="ECO:0000256" key="2">
    <source>
        <dbReference type="ARBA" id="ARBA00022679"/>
    </source>
</evidence>
<organism evidence="3 4">
    <name type="scientific">Microbacterium ureisolvens</name>
    <dbReference type="NCBI Taxonomy" id="2781186"/>
    <lineage>
        <taxon>Bacteria</taxon>
        <taxon>Bacillati</taxon>
        <taxon>Actinomycetota</taxon>
        <taxon>Actinomycetes</taxon>
        <taxon>Micrococcales</taxon>
        <taxon>Microbacteriaceae</taxon>
        <taxon>Microbacterium</taxon>
    </lineage>
</organism>
<dbReference type="RefSeq" id="WP_220290178.1">
    <property type="nucleotide sequence ID" value="NZ_JAEUAX010000014.1"/>
</dbReference>
<dbReference type="Gene3D" id="3.40.50.2000">
    <property type="entry name" value="Glycogen Phosphorylase B"/>
    <property type="match status" value="2"/>
</dbReference>
<dbReference type="InterPro" id="IPR051199">
    <property type="entry name" value="LPS_LOS_Heptosyltrfase"/>
</dbReference>
<keyword evidence="1" id="KW-0328">Glycosyltransferase</keyword>